<evidence type="ECO:0000313" key="6">
    <source>
        <dbReference type="EMBL" id="MCD5317050.1"/>
    </source>
</evidence>
<dbReference type="InterPro" id="IPR037057">
    <property type="entry name" value="DNA_rep_MutH/T2_RE_sf"/>
</dbReference>
<dbReference type="AlphaFoldDB" id="A0A9X1SZ45"/>
<dbReference type="Proteomes" id="UP001138997">
    <property type="component" value="Unassembled WGS sequence"/>
</dbReference>
<evidence type="ECO:0000256" key="3">
    <source>
        <dbReference type="ARBA" id="ARBA00022801"/>
    </source>
</evidence>
<reference evidence="6" key="1">
    <citation type="submission" date="2021-11" db="EMBL/GenBank/DDBJ databases">
        <title>Streptomyces corallinus and Kineosporia corallina sp. nov., two new coral-derived marine actinobacteria.</title>
        <authorList>
            <person name="Buangrab K."/>
            <person name="Sutthacheep M."/>
            <person name="Yeemin T."/>
            <person name="Harunari E."/>
            <person name="Igarashi Y."/>
            <person name="Sripreechasak P."/>
            <person name="Kanchanasin P."/>
            <person name="Tanasupawat S."/>
            <person name="Phongsopitanun W."/>
        </authorList>
    </citation>
    <scope>NUCLEOTIDE SEQUENCE</scope>
    <source>
        <strain evidence="6">JCM 31032</strain>
    </source>
</reference>
<organism evidence="6 7">
    <name type="scientific">Kineosporia babensis</name>
    <dbReference type="NCBI Taxonomy" id="499548"/>
    <lineage>
        <taxon>Bacteria</taxon>
        <taxon>Bacillati</taxon>
        <taxon>Actinomycetota</taxon>
        <taxon>Actinomycetes</taxon>
        <taxon>Kineosporiales</taxon>
        <taxon>Kineosporiaceae</taxon>
        <taxon>Kineosporia</taxon>
    </lineage>
</organism>
<protein>
    <recommendedName>
        <fullName evidence="5">Type II restriction enzyme NaeI domain-containing protein</fullName>
    </recommendedName>
</protein>
<dbReference type="GO" id="GO:0009307">
    <property type="term" value="P:DNA restriction-modification system"/>
    <property type="evidence" value="ECO:0007669"/>
    <property type="project" value="InterPro"/>
</dbReference>
<keyword evidence="7" id="KW-1185">Reference proteome</keyword>
<keyword evidence="3" id="KW-0378">Hydrolase</keyword>
<feature type="domain" description="Type II restriction enzyme NaeI" evidence="5">
    <location>
        <begin position="68"/>
        <end position="359"/>
    </location>
</feature>
<evidence type="ECO:0000256" key="2">
    <source>
        <dbReference type="ARBA" id="ARBA00022759"/>
    </source>
</evidence>
<dbReference type="Gene3D" id="1.10.10.10">
    <property type="entry name" value="Winged helix-like DNA-binding domain superfamily/Winged helix DNA-binding domain"/>
    <property type="match status" value="1"/>
</dbReference>
<sequence>MTAISRTGQRALLTAAQIRRQRNRFKKHVKPSEAMSSNSRPPEEYRQLPSEELAGFVSWFMAQESVRERFRWVLRDSLDELLDGQRTGRWSYGHLTKTEKSHLGTTVEVNLTKEFAIVDGSDLDWKVQGKELDCKFSKDFGGWEIPMEMYKCEAHAERSGKQDYPALLVWMSDDSSEWAVGLISVTDERLRWKKKKQGEEPARAYNRDNKRKIDPRAYKDIYWFWGGIQNDLPVNTLLNMDEITRSRIFSDETSGQRRVNELFVCMQGEIIRRPVVLTVGQQDDAPKRARDARDQLRDRGYLILGHQEVDPIIALRLGLPQCAKGEWLAVRLAPVEENDGRRKTLMGKKFWAIAEEHEPETAIPKLPRGKQARFDFLNVTPEEIRFRGTGEVENEELASWAGSESMAQMVLAVDQVDLDRD</sequence>
<accession>A0A9X1SZ45</accession>
<evidence type="ECO:0000313" key="7">
    <source>
        <dbReference type="Proteomes" id="UP001138997"/>
    </source>
</evidence>
<evidence type="ECO:0000256" key="1">
    <source>
        <dbReference type="ARBA" id="ARBA00022722"/>
    </source>
</evidence>
<feature type="region of interest" description="Disordered" evidence="4">
    <location>
        <begin position="23"/>
        <end position="47"/>
    </location>
</feature>
<dbReference type="RefSeq" id="WP_231449902.1">
    <property type="nucleotide sequence ID" value="NZ_JAJOMB010000040.1"/>
</dbReference>
<dbReference type="InterPro" id="IPR011335">
    <property type="entry name" value="Restrct_endonuc-II-like"/>
</dbReference>
<dbReference type="Gene3D" id="3.40.600.10">
    <property type="entry name" value="DNA mismatch repair MutH/Restriction endonuclease, type II"/>
    <property type="match status" value="1"/>
</dbReference>
<dbReference type="SUPFAM" id="SSF52980">
    <property type="entry name" value="Restriction endonuclease-like"/>
    <property type="match status" value="1"/>
</dbReference>
<dbReference type="EMBL" id="JAJOMB010000040">
    <property type="protein sequence ID" value="MCD5317050.1"/>
    <property type="molecule type" value="Genomic_DNA"/>
</dbReference>
<dbReference type="GO" id="GO:0003677">
    <property type="term" value="F:DNA binding"/>
    <property type="evidence" value="ECO:0007669"/>
    <property type="project" value="InterPro"/>
</dbReference>
<keyword evidence="1" id="KW-0540">Nuclease</keyword>
<dbReference type="InterPro" id="IPR015210">
    <property type="entry name" value="NaeI"/>
</dbReference>
<evidence type="ECO:0000259" key="5">
    <source>
        <dbReference type="Pfam" id="PF09126"/>
    </source>
</evidence>
<name>A0A9X1SZ45_9ACTN</name>
<dbReference type="GO" id="GO:0009036">
    <property type="term" value="F:type II site-specific deoxyribonuclease activity"/>
    <property type="evidence" value="ECO:0007669"/>
    <property type="project" value="InterPro"/>
</dbReference>
<keyword evidence="2" id="KW-0255">Endonuclease</keyword>
<dbReference type="CDD" id="cd22338">
    <property type="entry name" value="NaeI-like"/>
    <property type="match status" value="1"/>
</dbReference>
<dbReference type="InterPro" id="IPR036388">
    <property type="entry name" value="WH-like_DNA-bd_sf"/>
</dbReference>
<proteinExistence type="predicted"/>
<gene>
    <name evidence="6" type="ORF">LR394_39755</name>
</gene>
<evidence type="ECO:0000256" key="4">
    <source>
        <dbReference type="SAM" id="MobiDB-lite"/>
    </source>
</evidence>
<dbReference type="Pfam" id="PF09126">
    <property type="entry name" value="NaeI"/>
    <property type="match status" value="1"/>
</dbReference>
<comment type="caution">
    <text evidence="6">The sequence shown here is derived from an EMBL/GenBank/DDBJ whole genome shotgun (WGS) entry which is preliminary data.</text>
</comment>